<dbReference type="EMBL" id="CAVNYO010000419">
    <property type="protein sequence ID" value="CAK5277045.1"/>
    <property type="molecule type" value="Genomic_DNA"/>
</dbReference>
<comment type="caution">
    <text evidence="4">The sequence shown here is derived from an EMBL/GenBank/DDBJ whole genome shotgun (WGS) entry which is preliminary data.</text>
</comment>
<evidence type="ECO:0000313" key="3">
    <source>
        <dbReference type="EMBL" id="CAK5277035.1"/>
    </source>
</evidence>
<feature type="region of interest" description="Disordered" evidence="1">
    <location>
        <begin position="72"/>
        <end position="97"/>
    </location>
</feature>
<sequence length="97" mass="10768">MAVTSGAGRPRRDIRKTSAGPLLGLRTPPPDHRTPPLGHRQISARHPLGLRRPPPDLRWVRRRFKWASAGFEPDTSLMSGTTTSATCPLRRTGTTYM</sequence>
<dbReference type="AlphaFoldDB" id="A0AAD2Q573"/>
<evidence type="ECO:0000313" key="4">
    <source>
        <dbReference type="EMBL" id="CAK5277045.1"/>
    </source>
</evidence>
<feature type="compositionally biased region" description="Polar residues" evidence="1">
    <location>
        <begin position="76"/>
        <end position="97"/>
    </location>
</feature>
<evidence type="ECO:0000256" key="1">
    <source>
        <dbReference type="SAM" id="MobiDB-lite"/>
    </source>
</evidence>
<accession>A0AAD2Q573</accession>
<keyword evidence="6" id="KW-1185">Reference proteome</keyword>
<dbReference type="EMBL" id="CAVNYO010000448">
    <property type="protein sequence ID" value="CAK5282178.1"/>
    <property type="molecule type" value="Genomic_DNA"/>
</dbReference>
<evidence type="ECO:0000313" key="5">
    <source>
        <dbReference type="EMBL" id="CAK5282178.1"/>
    </source>
</evidence>
<feature type="region of interest" description="Disordered" evidence="1">
    <location>
        <begin position="1"/>
        <end position="54"/>
    </location>
</feature>
<name>A0AAD2Q573_9AGAR</name>
<evidence type="ECO:0000313" key="2">
    <source>
        <dbReference type="EMBL" id="CAK5266340.1"/>
    </source>
</evidence>
<dbReference type="EMBL" id="CAVNYO010000109">
    <property type="protein sequence ID" value="CAK5266340.1"/>
    <property type="molecule type" value="Genomic_DNA"/>
</dbReference>
<dbReference type="EMBL" id="CAVNYO010000418">
    <property type="protein sequence ID" value="CAK5277035.1"/>
    <property type="molecule type" value="Genomic_DNA"/>
</dbReference>
<organism evidence="4 6">
    <name type="scientific">Mycena citricolor</name>
    <dbReference type="NCBI Taxonomy" id="2018698"/>
    <lineage>
        <taxon>Eukaryota</taxon>
        <taxon>Fungi</taxon>
        <taxon>Dikarya</taxon>
        <taxon>Basidiomycota</taxon>
        <taxon>Agaricomycotina</taxon>
        <taxon>Agaricomycetes</taxon>
        <taxon>Agaricomycetidae</taxon>
        <taxon>Agaricales</taxon>
        <taxon>Marasmiineae</taxon>
        <taxon>Mycenaceae</taxon>
        <taxon>Mycena</taxon>
    </lineage>
</organism>
<protein>
    <submittedName>
        <fullName evidence="4">Uncharacterized protein</fullName>
    </submittedName>
</protein>
<dbReference type="Proteomes" id="UP001295794">
    <property type="component" value="Unassembled WGS sequence"/>
</dbReference>
<evidence type="ECO:0000313" key="6">
    <source>
        <dbReference type="Proteomes" id="UP001295794"/>
    </source>
</evidence>
<reference evidence="4" key="1">
    <citation type="submission" date="2023-11" db="EMBL/GenBank/DDBJ databases">
        <authorList>
            <person name="De Vega J J."/>
            <person name="De Vega J J."/>
        </authorList>
    </citation>
    <scope>NUCLEOTIDE SEQUENCE</scope>
</reference>
<gene>
    <name evidence="3" type="ORF">MYCIT1_LOCUS25809</name>
    <name evidence="4" type="ORF">MYCIT1_LOCUS25826</name>
    <name evidence="5" type="ORF">MYCIT1_LOCUS33710</name>
    <name evidence="2" type="ORF">MYCIT1_LOCUS8037</name>
</gene>
<proteinExistence type="predicted"/>